<feature type="region of interest" description="Disordered" evidence="1">
    <location>
        <begin position="14"/>
        <end position="54"/>
    </location>
</feature>
<accession>A0AAV3PR54</accession>
<keyword evidence="3" id="KW-1185">Reference proteome</keyword>
<feature type="region of interest" description="Disordered" evidence="1">
    <location>
        <begin position="75"/>
        <end position="102"/>
    </location>
</feature>
<evidence type="ECO:0000313" key="3">
    <source>
        <dbReference type="Proteomes" id="UP001454036"/>
    </source>
</evidence>
<gene>
    <name evidence="2" type="ORF">LIER_11891</name>
</gene>
<name>A0AAV3PR54_LITER</name>
<feature type="compositionally biased region" description="Basic and acidic residues" evidence="1">
    <location>
        <begin position="37"/>
        <end position="54"/>
    </location>
</feature>
<protein>
    <submittedName>
        <fullName evidence="2">Uncharacterized protein</fullName>
    </submittedName>
</protein>
<feature type="compositionally biased region" description="Polar residues" evidence="1">
    <location>
        <begin position="18"/>
        <end position="34"/>
    </location>
</feature>
<feature type="compositionally biased region" description="Basic and acidic residues" evidence="1">
    <location>
        <begin position="229"/>
        <end position="242"/>
    </location>
</feature>
<feature type="compositionally biased region" description="Basic residues" evidence="1">
    <location>
        <begin position="211"/>
        <end position="221"/>
    </location>
</feature>
<proteinExistence type="predicted"/>
<organism evidence="2 3">
    <name type="scientific">Lithospermum erythrorhizon</name>
    <name type="common">Purple gromwell</name>
    <name type="synonym">Lithospermum officinale var. erythrorhizon</name>
    <dbReference type="NCBI Taxonomy" id="34254"/>
    <lineage>
        <taxon>Eukaryota</taxon>
        <taxon>Viridiplantae</taxon>
        <taxon>Streptophyta</taxon>
        <taxon>Embryophyta</taxon>
        <taxon>Tracheophyta</taxon>
        <taxon>Spermatophyta</taxon>
        <taxon>Magnoliopsida</taxon>
        <taxon>eudicotyledons</taxon>
        <taxon>Gunneridae</taxon>
        <taxon>Pentapetalae</taxon>
        <taxon>asterids</taxon>
        <taxon>lamiids</taxon>
        <taxon>Boraginales</taxon>
        <taxon>Boraginaceae</taxon>
        <taxon>Boraginoideae</taxon>
        <taxon>Lithospermeae</taxon>
        <taxon>Lithospermum</taxon>
    </lineage>
</organism>
<comment type="caution">
    <text evidence="2">The sequence shown here is derived from an EMBL/GenBank/DDBJ whole genome shotgun (WGS) entry which is preliminary data.</text>
</comment>
<dbReference type="AlphaFoldDB" id="A0AAV3PR54"/>
<sequence length="313" mass="33826">MEVDVQIVIQEAEKAKGQKSTVKSQGSKALISTSIEDDQKINRDDDIGGEGSHDEIRVKEDVVGGVVTPIFEEGVNESSCAEMSETADMSDPPANSSLKYTTGKTVEPSIVSEKYTGHVGEDVLEGDGIDVSQADKIMTERVKSPSDVDLGKNVEPSPVTAKAIGEWMIPSVTNTCAKTAESMERPTVTQGVDNTLDADIQEVTPEDVGQKKKSKKRKHKKMADAGEISEPKKKLSKEERAAKRARKAERKAKRATKKAVEVQAVEDNVPEEAEESIPEEVIPSVTQPAADDEWLPEHESQGGNADEEAQGSD</sequence>
<feature type="compositionally biased region" description="Basic residues" evidence="1">
    <location>
        <begin position="243"/>
        <end position="257"/>
    </location>
</feature>
<evidence type="ECO:0000256" key="1">
    <source>
        <dbReference type="SAM" id="MobiDB-lite"/>
    </source>
</evidence>
<feature type="region of interest" description="Disordered" evidence="1">
    <location>
        <begin position="181"/>
        <end position="313"/>
    </location>
</feature>
<feature type="compositionally biased region" description="Acidic residues" evidence="1">
    <location>
        <begin position="268"/>
        <end position="278"/>
    </location>
</feature>
<dbReference type="EMBL" id="BAABME010002238">
    <property type="protein sequence ID" value="GAA0153720.1"/>
    <property type="molecule type" value="Genomic_DNA"/>
</dbReference>
<feature type="compositionally biased region" description="Polar residues" evidence="1">
    <location>
        <begin position="93"/>
        <end position="102"/>
    </location>
</feature>
<reference evidence="2 3" key="1">
    <citation type="submission" date="2024-01" db="EMBL/GenBank/DDBJ databases">
        <title>The complete chloroplast genome sequence of Lithospermum erythrorhizon: insights into the phylogenetic relationship among Boraginaceae species and the maternal lineages of purple gromwells.</title>
        <authorList>
            <person name="Okada T."/>
            <person name="Watanabe K."/>
        </authorList>
    </citation>
    <scope>NUCLEOTIDE SEQUENCE [LARGE SCALE GENOMIC DNA]</scope>
</reference>
<evidence type="ECO:0000313" key="2">
    <source>
        <dbReference type="EMBL" id="GAA0153720.1"/>
    </source>
</evidence>
<dbReference type="Proteomes" id="UP001454036">
    <property type="component" value="Unassembled WGS sequence"/>
</dbReference>